<organism evidence="2">
    <name type="scientific">Guillardia theta (strain CCMP2712)</name>
    <name type="common">Cryptophyte</name>
    <dbReference type="NCBI Taxonomy" id="905079"/>
    <lineage>
        <taxon>Eukaryota</taxon>
        <taxon>Cryptophyceae</taxon>
        <taxon>Pyrenomonadales</taxon>
        <taxon>Geminigeraceae</taxon>
        <taxon>Guillardia</taxon>
    </lineage>
</organism>
<sequence length="369" mass="41193">MYSSANSMSYDFSSGFHQASSIKTLFPEHQYEPDYHMKAHSKSNAAPERELPAPLTWQAMKQVMLETHTGTKKAIESCLDCYKSNRMSASDVLAFLRSMMSQSATLQTLFSEQRDSPKGELASADDMAELRALAGIAPAASYNSYVNKFPVRDHTSAQAPAPLPAISFGDVRSKPAPPARVRKPKVVEPSDAERELMRWWSEKRVPEVKRRQYETAGCVAGHPEGMKQSAYMKFVFQQLRHLLPAEGKAKLLHLMRSYMSDKDAKSLGDKVKALVDEFDVKCSLSFAPECTIRAPKKSHVPAVELEDDMEPVALPVPPKRPLQAQCDKTNMPAKRKRTETLHGADPREFLEDDDESAMCPVCRGRTIDG</sequence>
<accession>L1I561</accession>
<evidence type="ECO:0000313" key="4">
    <source>
        <dbReference type="Proteomes" id="UP000011087"/>
    </source>
</evidence>
<proteinExistence type="predicted"/>
<dbReference type="Proteomes" id="UP000011087">
    <property type="component" value="Unassembled WGS sequence"/>
</dbReference>
<protein>
    <submittedName>
        <fullName evidence="2 3">Uncharacterized protein</fullName>
    </submittedName>
</protein>
<dbReference type="EMBL" id="JH993412">
    <property type="protein sequence ID" value="EKX30990.1"/>
    <property type="molecule type" value="Genomic_DNA"/>
</dbReference>
<dbReference type="EnsemblProtists" id="EKX30990">
    <property type="protein sequence ID" value="EKX30990"/>
    <property type="gene ID" value="GUITHDRAFT_156703"/>
</dbReference>
<reference evidence="4" key="2">
    <citation type="submission" date="2012-11" db="EMBL/GenBank/DDBJ databases">
        <authorList>
            <person name="Kuo A."/>
            <person name="Curtis B.A."/>
            <person name="Tanifuji G."/>
            <person name="Burki F."/>
            <person name="Gruber A."/>
            <person name="Irimia M."/>
            <person name="Maruyama S."/>
            <person name="Arias M.C."/>
            <person name="Ball S.G."/>
            <person name="Gile G.H."/>
            <person name="Hirakawa Y."/>
            <person name="Hopkins J.F."/>
            <person name="Rensing S.A."/>
            <person name="Schmutz J."/>
            <person name="Symeonidi A."/>
            <person name="Elias M."/>
            <person name="Eveleigh R.J."/>
            <person name="Herman E.K."/>
            <person name="Klute M.J."/>
            <person name="Nakayama T."/>
            <person name="Obornik M."/>
            <person name="Reyes-Prieto A."/>
            <person name="Armbrust E.V."/>
            <person name="Aves S.J."/>
            <person name="Beiko R.G."/>
            <person name="Coutinho P."/>
            <person name="Dacks J.B."/>
            <person name="Durnford D.G."/>
            <person name="Fast N.M."/>
            <person name="Green B.R."/>
            <person name="Grisdale C."/>
            <person name="Hempe F."/>
            <person name="Henrissat B."/>
            <person name="Hoppner M.P."/>
            <person name="Ishida K.-I."/>
            <person name="Kim E."/>
            <person name="Koreny L."/>
            <person name="Kroth P.G."/>
            <person name="Liu Y."/>
            <person name="Malik S.-B."/>
            <person name="Maier U.G."/>
            <person name="McRose D."/>
            <person name="Mock T."/>
            <person name="Neilson J.A."/>
            <person name="Onodera N.T."/>
            <person name="Poole A.M."/>
            <person name="Pritham E.J."/>
            <person name="Richards T.A."/>
            <person name="Rocap G."/>
            <person name="Roy S.W."/>
            <person name="Sarai C."/>
            <person name="Schaack S."/>
            <person name="Shirato S."/>
            <person name="Slamovits C.H."/>
            <person name="Spencer D.F."/>
            <person name="Suzuki S."/>
            <person name="Worden A.Z."/>
            <person name="Zauner S."/>
            <person name="Barry K."/>
            <person name="Bell C."/>
            <person name="Bharti A.K."/>
            <person name="Crow J.A."/>
            <person name="Grimwood J."/>
            <person name="Kramer R."/>
            <person name="Lindquist E."/>
            <person name="Lucas S."/>
            <person name="Salamov A."/>
            <person name="McFadden G.I."/>
            <person name="Lane C.E."/>
            <person name="Keeling P.J."/>
            <person name="Gray M.W."/>
            <person name="Grigoriev I.V."/>
            <person name="Archibald J.M."/>
        </authorList>
    </citation>
    <scope>NUCLEOTIDE SEQUENCE</scope>
    <source>
        <strain evidence="4">CCMP2712</strain>
    </source>
</reference>
<dbReference type="AlphaFoldDB" id="L1I561"/>
<evidence type="ECO:0000313" key="2">
    <source>
        <dbReference type="EMBL" id="EKX30990.1"/>
    </source>
</evidence>
<dbReference type="GeneID" id="17287710"/>
<dbReference type="HOGENOM" id="CLU_751108_0_0_1"/>
<feature type="region of interest" description="Disordered" evidence="1">
    <location>
        <begin position="168"/>
        <end position="187"/>
    </location>
</feature>
<evidence type="ECO:0000256" key="1">
    <source>
        <dbReference type="SAM" id="MobiDB-lite"/>
    </source>
</evidence>
<dbReference type="RefSeq" id="XP_005817970.1">
    <property type="nucleotide sequence ID" value="XM_005817913.1"/>
</dbReference>
<dbReference type="KEGG" id="gtt:GUITHDRAFT_156703"/>
<keyword evidence="4" id="KW-1185">Reference proteome</keyword>
<dbReference type="PaxDb" id="55529-EKX30990"/>
<evidence type="ECO:0000313" key="3">
    <source>
        <dbReference type="EnsemblProtists" id="EKX30990"/>
    </source>
</evidence>
<feature type="compositionally biased region" description="Basic and acidic residues" evidence="1">
    <location>
        <begin position="338"/>
        <end position="349"/>
    </location>
</feature>
<name>L1I561_GUITC</name>
<reference evidence="3" key="3">
    <citation type="submission" date="2015-06" db="UniProtKB">
        <authorList>
            <consortium name="EnsemblProtists"/>
        </authorList>
    </citation>
    <scope>IDENTIFICATION</scope>
</reference>
<reference evidence="2 4" key="1">
    <citation type="journal article" date="2012" name="Nature">
        <title>Algal genomes reveal evolutionary mosaicism and the fate of nucleomorphs.</title>
        <authorList>
            <consortium name="DOE Joint Genome Institute"/>
            <person name="Curtis B.A."/>
            <person name="Tanifuji G."/>
            <person name="Burki F."/>
            <person name="Gruber A."/>
            <person name="Irimia M."/>
            <person name="Maruyama S."/>
            <person name="Arias M.C."/>
            <person name="Ball S.G."/>
            <person name="Gile G.H."/>
            <person name="Hirakawa Y."/>
            <person name="Hopkins J.F."/>
            <person name="Kuo A."/>
            <person name="Rensing S.A."/>
            <person name="Schmutz J."/>
            <person name="Symeonidi A."/>
            <person name="Elias M."/>
            <person name="Eveleigh R.J."/>
            <person name="Herman E.K."/>
            <person name="Klute M.J."/>
            <person name="Nakayama T."/>
            <person name="Obornik M."/>
            <person name="Reyes-Prieto A."/>
            <person name="Armbrust E.V."/>
            <person name="Aves S.J."/>
            <person name="Beiko R.G."/>
            <person name="Coutinho P."/>
            <person name="Dacks J.B."/>
            <person name="Durnford D.G."/>
            <person name="Fast N.M."/>
            <person name="Green B.R."/>
            <person name="Grisdale C.J."/>
            <person name="Hempel F."/>
            <person name="Henrissat B."/>
            <person name="Hoppner M.P."/>
            <person name="Ishida K."/>
            <person name="Kim E."/>
            <person name="Koreny L."/>
            <person name="Kroth P.G."/>
            <person name="Liu Y."/>
            <person name="Malik S.B."/>
            <person name="Maier U.G."/>
            <person name="McRose D."/>
            <person name="Mock T."/>
            <person name="Neilson J.A."/>
            <person name="Onodera N.T."/>
            <person name="Poole A.M."/>
            <person name="Pritham E.J."/>
            <person name="Richards T.A."/>
            <person name="Rocap G."/>
            <person name="Roy S.W."/>
            <person name="Sarai C."/>
            <person name="Schaack S."/>
            <person name="Shirato S."/>
            <person name="Slamovits C.H."/>
            <person name="Spencer D.F."/>
            <person name="Suzuki S."/>
            <person name="Worden A.Z."/>
            <person name="Zauner S."/>
            <person name="Barry K."/>
            <person name="Bell C."/>
            <person name="Bharti A.K."/>
            <person name="Crow J.A."/>
            <person name="Grimwood J."/>
            <person name="Kramer R."/>
            <person name="Lindquist E."/>
            <person name="Lucas S."/>
            <person name="Salamov A."/>
            <person name="McFadden G.I."/>
            <person name="Lane C.E."/>
            <person name="Keeling P.J."/>
            <person name="Gray M.W."/>
            <person name="Grigoriev I.V."/>
            <person name="Archibald J.M."/>
        </authorList>
    </citation>
    <scope>NUCLEOTIDE SEQUENCE</scope>
    <source>
        <strain evidence="2 4">CCMP2712</strain>
    </source>
</reference>
<feature type="region of interest" description="Disordered" evidence="1">
    <location>
        <begin position="330"/>
        <end position="352"/>
    </location>
</feature>
<gene>
    <name evidence="2" type="ORF">GUITHDRAFT_156703</name>
</gene>